<accession>A0A444JNV5</accession>
<dbReference type="PANTHER" id="PTHR43877:SF1">
    <property type="entry name" value="ACETYLTRANSFERASE"/>
    <property type="match status" value="1"/>
</dbReference>
<name>A0A444JNV5_9GAMM</name>
<feature type="domain" description="N-acetyltransferase" evidence="3">
    <location>
        <begin position="4"/>
        <end position="153"/>
    </location>
</feature>
<gene>
    <name evidence="4" type="ORF">EDI28_13570</name>
</gene>
<dbReference type="PROSITE" id="PS51186">
    <property type="entry name" value="GNAT"/>
    <property type="match status" value="1"/>
</dbReference>
<dbReference type="SUPFAM" id="SSF55729">
    <property type="entry name" value="Acyl-CoA N-acyltransferases (Nat)"/>
    <property type="match status" value="1"/>
</dbReference>
<evidence type="ECO:0000256" key="2">
    <source>
        <dbReference type="ARBA" id="ARBA00023315"/>
    </source>
</evidence>
<sequence length="156" mass="17261">MGVVVIESASDNDIAEITVLIEQTIKTCIDVTDDEANDLVAHSVYNMLLWKRSKQGSVHLVCRLEGRIVGVVLVKEFWNLTSLFVDPDFQARGIGQKLVQEALSQCRGMSPKRAVKLSSSTYAQDFYRAMGFKQVGEPQPLPGGCIPFEFSFNSTS</sequence>
<dbReference type="InterPro" id="IPR000182">
    <property type="entry name" value="GNAT_dom"/>
</dbReference>
<evidence type="ECO:0000313" key="5">
    <source>
        <dbReference type="Proteomes" id="UP000287563"/>
    </source>
</evidence>
<dbReference type="AlphaFoldDB" id="A0A444JNV5"/>
<keyword evidence="2" id="KW-0012">Acyltransferase</keyword>
<dbReference type="EMBL" id="RJLM01000005">
    <property type="protein sequence ID" value="RWX54774.1"/>
    <property type="molecule type" value="Genomic_DNA"/>
</dbReference>
<dbReference type="Pfam" id="PF13673">
    <property type="entry name" value="Acetyltransf_10"/>
    <property type="match status" value="1"/>
</dbReference>
<protein>
    <submittedName>
        <fullName evidence="4">GNAT family N-acetyltransferase</fullName>
    </submittedName>
</protein>
<reference evidence="4 5" key="1">
    <citation type="submission" date="2018-11" db="EMBL/GenBank/DDBJ databases">
        <title>Photobacterium sp. BEI247 sp. nov., a marine bacterium isolated from Yongle Blue Hole in the South China Sea.</title>
        <authorList>
            <person name="Wang X."/>
        </authorList>
    </citation>
    <scope>NUCLEOTIDE SEQUENCE [LARGE SCALE GENOMIC DNA]</scope>
    <source>
        <strain evidence="5">BEI247</strain>
    </source>
</reference>
<dbReference type="InterPro" id="IPR016181">
    <property type="entry name" value="Acyl_CoA_acyltransferase"/>
</dbReference>
<keyword evidence="5" id="KW-1185">Reference proteome</keyword>
<dbReference type="Proteomes" id="UP000287563">
    <property type="component" value="Unassembled WGS sequence"/>
</dbReference>
<evidence type="ECO:0000313" key="4">
    <source>
        <dbReference type="EMBL" id="RWX54774.1"/>
    </source>
</evidence>
<evidence type="ECO:0000256" key="1">
    <source>
        <dbReference type="ARBA" id="ARBA00022679"/>
    </source>
</evidence>
<dbReference type="OrthoDB" id="9789605at2"/>
<proteinExistence type="predicted"/>
<dbReference type="PANTHER" id="PTHR43877">
    <property type="entry name" value="AMINOALKYLPHOSPHONATE N-ACETYLTRANSFERASE-RELATED-RELATED"/>
    <property type="match status" value="1"/>
</dbReference>
<dbReference type="InterPro" id="IPR050832">
    <property type="entry name" value="Bact_Acetyltransf"/>
</dbReference>
<dbReference type="GO" id="GO:0016747">
    <property type="term" value="F:acyltransferase activity, transferring groups other than amino-acyl groups"/>
    <property type="evidence" value="ECO:0007669"/>
    <property type="project" value="InterPro"/>
</dbReference>
<dbReference type="Gene3D" id="3.40.630.30">
    <property type="match status" value="1"/>
</dbReference>
<comment type="caution">
    <text evidence="4">The sequence shown here is derived from an EMBL/GenBank/DDBJ whole genome shotgun (WGS) entry which is preliminary data.</text>
</comment>
<organism evidence="4 5">
    <name type="scientific">Photobacterium chitinilyticum</name>
    <dbReference type="NCBI Taxonomy" id="2485123"/>
    <lineage>
        <taxon>Bacteria</taxon>
        <taxon>Pseudomonadati</taxon>
        <taxon>Pseudomonadota</taxon>
        <taxon>Gammaproteobacteria</taxon>
        <taxon>Vibrionales</taxon>
        <taxon>Vibrionaceae</taxon>
        <taxon>Photobacterium</taxon>
    </lineage>
</organism>
<dbReference type="CDD" id="cd04301">
    <property type="entry name" value="NAT_SF"/>
    <property type="match status" value="1"/>
</dbReference>
<keyword evidence="1 4" id="KW-0808">Transferase</keyword>
<evidence type="ECO:0000259" key="3">
    <source>
        <dbReference type="PROSITE" id="PS51186"/>
    </source>
</evidence>